<dbReference type="InterPro" id="IPR036736">
    <property type="entry name" value="ACP-like_sf"/>
</dbReference>
<dbReference type="Gene3D" id="1.10.1200.10">
    <property type="entry name" value="ACP-like"/>
    <property type="match status" value="1"/>
</dbReference>
<gene>
    <name evidence="2" type="ORF">IV433_03025</name>
</gene>
<protein>
    <submittedName>
        <fullName evidence="2">Acyl carrier protein</fullName>
    </submittedName>
</protein>
<name>A0ABS0DZV5_9GAMM</name>
<feature type="domain" description="Carrier" evidence="1">
    <location>
        <begin position="3"/>
        <end position="79"/>
    </location>
</feature>
<dbReference type="Proteomes" id="UP000636811">
    <property type="component" value="Unassembled WGS sequence"/>
</dbReference>
<dbReference type="EMBL" id="JADOBI010000001">
    <property type="protein sequence ID" value="MBF7978377.1"/>
    <property type="molecule type" value="Genomic_DNA"/>
</dbReference>
<evidence type="ECO:0000313" key="2">
    <source>
        <dbReference type="EMBL" id="MBF7978377.1"/>
    </source>
</evidence>
<dbReference type="InterPro" id="IPR009081">
    <property type="entry name" value="PP-bd_ACP"/>
</dbReference>
<sequence>MKQEVYTLICEMLCDAKDLDADMLTPDIRVQALKLDSLDYVELMVLAKREFNVTLSGDIFIENPQLTLGEMSQMLEDQRVKMNEA</sequence>
<dbReference type="Pfam" id="PF00550">
    <property type="entry name" value="PP-binding"/>
    <property type="match status" value="1"/>
</dbReference>
<dbReference type="RefSeq" id="WP_195812494.1">
    <property type="nucleotide sequence ID" value="NZ_JADOBI010000001.1"/>
</dbReference>
<dbReference type="PROSITE" id="PS50075">
    <property type="entry name" value="CARRIER"/>
    <property type="match status" value="1"/>
</dbReference>
<comment type="caution">
    <text evidence="2">The sequence shown here is derived from an EMBL/GenBank/DDBJ whole genome shotgun (WGS) entry which is preliminary data.</text>
</comment>
<dbReference type="SUPFAM" id="SSF47336">
    <property type="entry name" value="ACP-like"/>
    <property type="match status" value="1"/>
</dbReference>
<evidence type="ECO:0000313" key="3">
    <source>
        <dbReference type="Proteomes" id="UP000636811"/>
    </source>
</evidence>
<evidence type="ECO:0000259" key="1">
    <source>
        <dbReference type="PROSITE" id="PS50075"/>
    </source>
</evidence>
<organism evidence="2 3">
    <name type="scientific">Rahnella laticis</name>
    <dbReference type="NCBI Taxonomy" id="2787622"/>
    <lineage>
        <taxon>Bacteria</taxon>
        <taxon>Pseudomonadati</taxon>
        <taxon>Pseudomonadota</taxon>
        <taxon>Gammaproteobacteria</taxon>
        <taxon>Enterobacterales</taxon>
        <taxon>Yersiniaceae</taxon>
        <taxon>Rahnella</taxon>
    </lineage>
</organism>
<accession>A0ABS0DZV5</accession>
<reference evidence="2 3" key="1">
    <citation type="submission" date="2020-11" db="EMBL/GenBank/DDBJ databases">
        <title>Taxonomic investigation of Rahnella strains.</title>
        <authorList>
            <person name="Lee S.D."/>
        </authorList>
    </citation>
    <scope>NUCLEOTIDE SEQUENCE [LARGE SCALE GENOMIC DNA]</scope>
    <source>
        <strain evidence="2 3">SAP-17</strain>
    </source>
</reference>
<keyword evidence="3" id="KW-1185">Reference proteome</keyword>
<proteinExistence type="predicted"/>